<dbReference type="RefSeq" id="WP_127188752.1">
    <property type="nucleotide sequence ID" value="NZ_RZNJ01000004.1"/>
</dbReference>
<name>A0A433X7D9_9HYPH</name>
<dbReference type="Proteomes" id="UP000281547">
    <property type="component" value="Unassembled WGS sequence"/>
</dbReference>
<dbReference type="EMBL" id="RZNJ01000004">
    <property type="protein sequence ID" value="RUT29972.1"/>
    <property type="molecule type" value="Genomic_DNA"/>
</dbReference>
<evidence type="ECO:0000256" key="1">
    <source>
        <dbReference type="SAM" id="Phobius"/>
    </source>
</evidence>
<evidence type="ECO:0008006" key="4">
    <source>
        <dbReference type="Google" id="ProtNLM"/>
    </source>
</evidence>
<feature type="transmembrane region" description="Helical" evidence="1">
    <location>
        <begin position="87"/>
        <end position="104"/>
    </location>
</feature>
<feature type="transmembrane region" description="Helical" evidence="1">
    <location>
        <begin position="185"/>
        <end position="209"/>
    </location>
</feature>
<evidence type="ECO:0000313" key="2">
    <source>
        <dbReference type="EMBL" id="RUT29972.1"/>
    </source>
</evidence>
<sequence>MPSIFRISRSSAFVAALAMSYLFLAYIPFAAITTALVLYSAMKRRPSKAMLQAAGIWALVAIFLIATLSTLVISPYQFSAWNTSKDIYFFMAPVFLLFAGLTFLKPGADFTRILKTLIYVLTASSLLIFSDFLFGAGIIGVSLENRYSYGLDSRASTYAVLLLLAIYPSPLLLKNNWRCGCILLVNLSLIFISLSRVDIAIALISLVLVYFNRRWIRFAMITAILLLTVAPFLQIAPQPVTRAASEGTDFLAKMLGSLNELQVSDYAGMQDISDNWRGYEAYIGTQEIEKVGGLARIIGVGFGSFAVGPFDDRLQNIPFFHNGYVTIYLKAGFMGLAAFVLFIYKLYRLAAAGIQEARRTGDRRVATAALVILLLTTSILVKTLVAHGVFYSKTTFELFLIGMAIYDLHNARRAPRSYRSPSTGRGSYLGAATALAPRQSWSRPANARSACGAGRSGSCFRASAVSLASTPARPERHRSRQRVLPGSACLTQELPPPHEATIGRCARWLGSSGQRRGGCRASEQSVASALKTGGSSTPLAIRPSPRSPSPLLVHVLIGRPMRWFRSMKRARSRSLTAPILACP</sequence>
<evidence type="ECO:0000313" key="3">
    <source>
        <dbReference type="Proteomes" id="UP000281547"/>
    </source>
</evidence>
<feature type="transmembrane region" description="Helical" evidence="1">
    <location>
        <begin position="365"/>
        <end position="384"/>
    </location>
</feature>
<keyword evidence="1" id="KW-1133">Transmembrane helix</keyword>
<dbReference type="InterPro" id="IPR051533">
    <property type="entry name" value="WaaL-like"/>
</dbReference>
<feature type="transmembrane region" description="Helical" evidence="1">
    <location>
        <begin position="155"/>
        <end position="173"/>
    </location>
</feature>
<accession>A0A433X7D9</accession>
<protein>
    <recommendedName>
        <fullName evidence="4">O-antigen ligase domain-containing protein</fullName>
    </recommendedName>
</protein>
<gene>
    <name evidence="2" type="ORF">EMQ25_11565</name>
</gene>
<dbReference type="PANTHER" id="PTHR37422">
    <property type="entry name" value="TEICHURONIC ACID BIOSYNTHESIS PROTEIN TUAE"/>
    <property type="match status" value="1"/>
</dbReference>
<proteinExistence type="predicted"/>
<feature type="transmembrane region" description="Helical" evidence="1">
    <location>
        <begin position="293"/>
        <end position="310"/>
    </location>
</feature>
<reference evidence="2 3" key="1">
    <citation type="journal article" date="2016" name="Int. J. Syst. Evol. Microbiol.">
        <title>Arsenicitalea aurantiaca gen. nov., sp. nov., a new member of the family Hyphomicrobiaceae, isolated from high-arsenic sediment.</title>
        <authorList>
            <person name="Mu Y."/>
            <person name="Zhou L."/>
            <person name="Zeng X.C."/>
            <person name="Liu L."/>
            <person name="Pan Y."/>
            <person name="Chen X."/>
            <person name="Wang J."/>
            <person name="Li S."/>
            <person name="Li W.J."/>
            <person name="Wang Y."/>
        </authorList>
    </citation>
    <scope>NUCLEOTIDE SEQUENCE [LARGE SCALE GENOMIC DNA]</scope>
    <source>
        <strain evidence="2 3">42-50</strain>
    </source>
</reference>
<keyword evidence="1" id="KW-0812">Transmembrane</keyword>
<feature type="transmembrane region" description="Helical" evidence="1">
    <location>
        <begin position="215"/>
        <end position="233"/>
    </location>
</feature>
<feature type="transmembrane region" description="Helical" evidence="1">
    <location>
        <begin position="12"/>
        <end position="39"/>
    </location>
</feature>
<dbReference type="AlphaFoldDB" id="A0A433X7D9"/>
<feature type="transmembrane region" description="Helical" evidence="1">
    <location>
        <begin position="116"/>
        <end position="143"/>
    </location>
</feature>
<comment type="caution">
    <text evidence="2">The sequence shown here is derived from an EMBL/GenBank/DDBJ whole genome shotgun (WGS) entry which is preliminary data.</text>
</comment>
<feature type="transmembrane region" description="Helical" evidence="1">
    <location>
        <begin position="322"/>
        <end position="344"/>
    </location>
</feature>
<feature type="transmembrane region" description="Helical" evidence="1">
    <location>
        <begin position="51"/>
        <end position="75"/>
    </location>
</feature>
<dbReference type="PANTHER" id="PTHR37422:SF13">
    <property type="entry name" value="LIPOPOLYSACCHARIDE BIOSYNTHESIS PROTEIN PA4999-RELATED"/>
    <property type="match status" value="1"/>
</dbReference>
<keyword evidence="3" id="KW-1185">Reference proteome</keyword>
<dbReference type="OrthoDB" id="787277at2"/>
<keyword evidence="1" id="KW-0472">Membrane</keyword>
<organism evidence="2 3">
    <name type="scientific">Arsenicitalea aurantiaca</name>
    <dbReference type="NCBI Taxonomy" id="1783274"/>
    <lineage>
        <taxon>Bacteria</taxon>
        <taxon>Pseudomonadati</taxon>
        <taxon>Pseudomonadota</taxon>
        <taxon>Alphaproteobacteria</taxon>
        <taxon>Hyphomicrobiales</taxon>
        <taxon>Devosiaceae</taxon>
        <taxon>Arsenicitalea</taxon>
    </lineage>
</organism>